<sequence>MSDTDSNDKSWKRPANMELLDFPVEILEQIAIFIELPLDLTRLALVNKLFSNIVRPHFSQFLTFGIPSTGGGWRVQSQLDKITERRLRNVRHIEVIHSSKVNKWGSCDIRVSFPDGKEYEEVKKINNQQEVERIYGPFEDPEIAPTVFNNGVAEIIRSLKPGQLQSFRFNRHSYSRVFYGVEVDRQILSALTSPQTRLTKLTLAFDPCLGYDDCNVFNFPHLRYFNYNCYDVSGRYHRVFSLLSSCQDTLEELHTANWKHQNRGLEMDDRQSRIAIGFDAWEECSKCAKTCKWNEQPNGKRIHLKNLKRWNCSGYSSYTYDLVKIFQKKQILENVALRKYSESTSISFSNYSSKLGVDWEKYFSYPEFSGSPASNEELNHFLETTTGFEKVTVAGVPGMKSLWGWVEGLKKGHRESLRKLKVVSWALHTDEEDVEYIGNSLPNLEELTVEMKESIWTEFMPDCIFDESIFPRLEVFKSIGVPSRKENTFREKLCQKVLSSVLEGKLPPNLKKIYVGKANYIFIIDRETAVHGIGEVIKRSEIEDMVFEDRMTVDEALEIYGIKVTEIKNQNRRTVWQGRKEAYE</sequence>
<dbReference type="Proteomes" id="UP000479691">
    <property type="component" value="Unassembled WGS sequence"/>
</dbReference>
<name>A0A7C8Q192_ORBOL</name>
<protein>
    <recommendedName>
        <fullName evidence="3">F-box domain-containing protein</fullName>
    </recommendedName>
</protein>
<accession>A0A7C8Q192</accession>
<dbReference type="InterPro" id="IPR032675">
    <property type="entry name" value="LRR_dom_sf"/>
</dbReference>
<comment type="caution">
    <text evidence="1">The sequence shown here is derived from an EMBL/GenBank/DDBJ whole genome shotgun (WGS) entry which is preliminary data.</text>
</comment>
<dbReference type="EMBL" id="JAABOE010000012">
    <property type="protein sequence ID" value="KAF3187943.1"/>
    <property type="molecule type" value="Genomic_DNA"/>
</dbReference>
<proteinExistence type="predicted"/>
<evidence type="ECO:0008006" key="3">
    <source>
        <dbReference type="Google" id="ProtNLM"/>
    </source>
</evidence>
<dbReference type="Gene3D" id="3.80.10.10">
    <property type="entry name" value="Ribonuclease Inhibitor"/>
    <property type="match status" value="1"/>
</dbReference>
<evidence type="ECO:0000313" key="2">
    <source>
        <dbReference type="Proteomes" id="UP000479691"/>
    </source>
</evidence>
<dbReference type="AlphaFoldDB" id="A0A7C8Q192"/>
<organism evidence="1 2">
    <name type="scientific">Orbilia oligospora</name>
    <name type="common">Nematode-trapping fungus</name>
    <name type="synonym">Arthrobotrys oligospora</name>
    <dbReference type="NCBI Taxonomy" id="2813651"/>
    <lineage>
        <taxon>Eukaryota</taxon>
        <taxon>Fungi</taxon>
        <taxon>Dikarya</taxon>
        <taxon>Ascomycota</taxon>
        <taxon>Pezizomycotina</taxon>
        <taxon>Orbiliomycetes</taxon>
        <taxon>Orbiliales</taxon>
        <taxon>Orbiliaceae</taxon>
        <taxon>Orbilia</taxon>
    </lineage>
</organism>
<gene>
    <name evidence="1" type="ORF">TWF788_001407</name>
</gene>
<reference evidence="1 2" key="1">
    <citation type="submission" date="2019-06" db="EMBL/GenBank/DDBJ databases">
        <authorList>
            <person name="Palmer J.M."/>
        </authorList>
    </citation>
    <scope>NUCLEOTIDE SEQUENCE [LARGE SCALE GENOMIC DNA]</scope>
    <source>
        <strain evidence="1 2">TWF788</strain>
    </source>
</reference>
<evidence type="ECO:0000313" key="1">
    <source>
        <dbReference type="EMBL" id="KAF3187943.1"/>
    </source>
</evidence>